<organism evidence="2 3">
    <name type="scientific">Candidatus Nomurabacteria bacterium RIFCSPHIGHO2_01_FULL_39_10</name>
    <dbReference type="NCBI Taxonomy" id="1801733"/>
    <lineage>
        <taxon>Bacteria</taxon>
        <taxon>Candidatus Nomuraibacteriota</taxon>
    </lineage>
</organism>
<reference evidence="2 3" key="1">
    <citation type="journal article" date="2016" name="Nat. Commun.">
        <title>Thousands of microbial genomes shed light on interconnected biogeochemical processes in an aquifer system.</title>
        <authorList>
            <person name="Anantharaman K."/>
            <person name="Brown C.T."/>
            <person name="Hug L.A."/>
            <person name="Sharon I."/>
            <person name="Castelle C.J."/>
            <person name="Probst A.J."/>
            <person name="Thomas B.C."/>
            <person name="Singh A."/>
            <person name="Wilkins M.J."/>
            <person name="Karaoz U."/>
            <person name="Brodie E.L."/>
            <person name="Williams K.H."/>
            <person name="Hubbard S.S."/>
            <person name="Banfield J.F."/>
        </authorList>
    </citation>
    <scope>NUCLEOTIDE SEQUENCE [LARGE SCALE GENOMIC DNA]</scope>
</reference>
<dbReference type="AlphaFoldDB" id="A0A1F6V3T3"/>
<keyword evidence="1" id="KW-1133">Transmembrane helix</keyword>
<dbReference type="Proteomes" id="UP000178700">
    <property type="component" value="Unassembled WGS sequence"/>
</dbReference>
<evidence type="ECO:0000256" key="1">
    <source>
        <dbReference type="SAM" id="Phobius"/>
    </source>
</evidence>
<evidence type="ECO:0000313" key="2">
    <source>
        <dbReference type="EMBL" id="OGI64278.1"/>
    </source>
</evidence>
<name>A0A1F6V3T3_9BACT</name>
<feature type="transmembrane region" description="Helical" evidence="1">
    <location>
        <begin position="33"/>
        <end position="54"/>
    </location>
</feature>
<proteinExistence type="predicted"/>
<comment type="caution">
    <text evidence="2">The sequence shown here is derived from an EMBL/GenBank/DDBJ whole genome shotgun (WGS) entry which is preliminary data.</text>
</comment>
<dbReference type="EMBL" id="MFTJ01000056">
    <property type="protein sequence ID" value="OGI64278.1"/>
    <property type="molecule type" value="Genomic_DNA"/>
</dbReference>
<gene>
    <name evidence="2" type="ORF">A2642_01000</name>
</gene>
<accession>A0A1F6V3T3</accession>
<protein>
    <submittedName>
        <fullName evidence="2">Uncharacterized protein</fullName>
    </submittedName>
</protein>
<dbReference type="PROSITE" id="PS00409">
    <property type="entry name" value="PROKAR_NTER_METHYL"/>
    <property type="match status" value="1"/>
</dbReference>
<evidence type="ECO:0000313" key="3">
    <source>
        <dbReference type="Proteomes" id="UP000178700"/>
    </source>
</evidence>
<dbReference type="InterPro" id="IPR012902">
    <property type="entry name" value="N_methyl_site"/>
</dbReference>
<sequence>MMCKNKKLNHGFTRTPKFDVTPKGGGFTLIETLVAVSIFSVSILSLMAVLAQGISDTNYAKQRIIAAYLAQEGIEYMRNLRDTFMLYGDGSPPNWTQFRNAINECGTPGISKFCYFDDQDLDFEDPDMPVTQISIQSCGNNPCLTPLRYNSNTGKYNYDIFGADSGFIRSIQATYPGDPDDDIKISSTVSWTQGSGGYNITFSERLFNWE</sequence>
<dbReference type="Pfam" id="PF07963">
    <property type="entry name" value="N_methyl"/>
    <property type="match status" value="1"/>
</dbReference>
<keyword evidence="1" id="KW-0812">Transmembrane</keyword>
<keyword evidence="1" id="KW-0472">Membrane</keyword>